<dbReference type="EMBL" id="CP031093">
    <property type="protein sequence ID" value="QCF25462.1"/>
    <property type="molecule type" value="Genomic_DNA"/>
</dbReference>
<evidence type="ECO:0000313" key="2">
    <source>
        <dbReference type="EMBL" id="QCF25462.1"/>
    </source>
</evidence>
<dbReference type="AlphaFoldDB" id="A0A4P7XGY4"/>
<gene>
    <name evidence="2" type="ORF">soil367_05710</name>
</gene>
<dbReference type="RefSeq" id="WP_136547764.1">
    <property type="nucleotide sequence ID" value="NZ_CP031093.1"/>
</dbReference>
<feature type="chain" id="PRO_5020460003" evidence="1">
    <location>
        <begin position="29"/>
        <end position="262"/>
    </location>
</feature>
<sequence length="262" mass="28616">MPTRRYNISPARCLALFLALLAVAETKADVETVPVPPFSAQTDIGTPDSAWEPLTFPNIDNRTVYSFKKEDEIQVVQAETDNSASGLITRVQLDPTEYPVLSWRWKISNVYESGDARSKAGDDHPARVYVAFAFEPDKAGFFERMKRKAASALFGAELPGRSLNYIWANKLAVGEVVPNPYSDATRMIAVNSGNAQAGSWVSVERNILADYREAFGEEPPGIVGIGIMSDSDNTGEAATAWYGDIALGNRPRGNNDLGHEAQ</sequence>
<dbReference type="InterPro" id="IPR021409">
    <property type="entry name" value="DUF3047"/>
</dbReference>
<protein>
    <submittedName>
        <fullName evidence="2">DUF3047 domain-containing protein</fullName>
    </submittedName>
</protein>
<proteinExistence type="predicted"/>
<dbReference type="OrthoDB" id="9775969at2"/>
<evidence type="ECO:0000313" key="3">
    <source>
        <dbReference type="Proteomes" id="UP000298049"/>
    </source>
</evidence>
<dbReference type="Proteomes" id="UP000298049">
    <property type="component" value="Chromosome"/>
</dbReference>
<evidence type="ECO:0000256" key="1">
    <source>
        <dbReference type="SAM" id="SignalP"/>
    </source>
</evidence>
<keyword evidence="3" id="KW-1185">Reference proteome</keyword>
<name>A0A4P7XGY4_9ALTE</name>
<dbReference type="KEGG" id="hmi:soil367_05710"/>
<accession>A0A4P7XGY4</accession>
<dbReference type="Pfam" id="PF11249">
    <property type="entry name" value="DUF3047"/>
    <property type="match status" value="1"/>
</dbReference>
<keyword evidence="1" id="KW-0732">Signal</keyword>
<feature type="signal peptide" evidence="1">
    <location>
        <begin position="1"/>
        <end position="28"/>
    </location>
</feature>
<organism evidence="2 3">
    <name type="scientific">Hydrocarboniclastica marina</name>
    <dbReference type="NCBI Taxonomy" id="2259620"/>
    <lineage>
        <taxon>Bacteria</taxon>
        <taxon>Pseudomonadati</taxon>
        <taxon>Pseudomonadota</taxon>
        <taxon>Gammaproteobacteria</taxon>
        <taxon>Alteromonadales</taxon>
        <taxon>Alteromonadaceae</taxon>
        <taxon>Hydrocarboniclastica</taxon>
    </lineage>
</organism>
<reference evidence="2 3" key="1">
    <citation type="submission" date="2018-07" db="EMBL/GenBank/DDBJ databases">
        <title>Marsedoiliclastica nanhaica gen. nov. sp. nov., a novel marine hydrocarbonoclastic bacterium isolated from an in-situ enriched hydrocarbon-degrading consortium in deep-sea sediment.</title>
        <authorList>
            <person name="Dong C."/>
            <person name="Ma T."/>
            <person name="Liu R."/>
            <person name="Shao Z."/>
        </authorList>
    </citation>
    <scope>NUCLEOTIDE SEQUENCE [LARGE SCALE GENOMIC DNA]</scope>
    <source>
        <strain evidence="3">soil36-7</strain>
    </source>
</reference>